<evidence type="ECO:0000313" key="4">
    <source>
        <dbReference type="Proteomes" id="UP000728032"/>
    </source>
</evidence>
<dbReference type="InterPro" id="IPR015915">
    <property type="entry name" value="Kelch-typ_b-propeller"/>
</dbReference>
<name>A0A7R9LI93_9ACAR</name>
<dbReference type="PANTHER" id="PTHR46432">
    <property type="entry name" value="F-BOX ONLY PROTEIN 42"/>
    <property type="match status" value="1"/>
</dbReference>
<dbReference type="SUPFAM" id="SSF81383">
    <property type="entry name" value="F-box domain"/>
    <property type="match status" value="1"/>
</dbReference>
<evidence type="ECO:0000256" key="1">
    <source>
        <dbReference type="SAM" id="MobiDB-lite"/>
    </source>
</evidence>
<evidence type="ECO:0000259" key="2">
    <source>
        <dbReference type="PROSITE" id="PS50181"/>
    </source>
</evidence>
<sequence length="537" mass="60408">MNEMTDQLEVIGHQKVVSIEDLPEVVFEYILSQLSPYRQLIDCKLVSKSWRLCVIETIKKLKRDFVHNLSNQLIQWSHFSPQSGPSISPRYSHSACCLGDSMYVFGGCTIANTTFNDLWRFDLSTRTWIRPIATGTFPSPKACASLVDYNNHLVLFGGWTHSSPYPIHQEWRIFNHIHLFDTITDRWSLVVPNSYCPAIAGHSASIVGHHMIVFGGLQSAANNPLPFFSSNDIWVLDLQDFVWHKQSASNPKPFARYGHSQVVIDDRHILIIGGSGGPNMLFSDIWMLCIPEDKSLEWVWKPIEVMNKDSTTAPQISFHPTCKVSNLLVVLSASQKARSLQCKDGNILRKPSVRSQYVSPKDTNDKNAMAVNTESQASNEVPIASTSGCSSPQTSGAINMRPLSRRNRQRQLEGLDRMEQRIRQLKTNTFSPLAVRSSTVKSDIEAPQNPMQLFVLDLSQVIDRNVVKWIHKSNFISDGPEEVILYSLVAGRAEIIMFGGLQKDKNMKQNQTEGGVNDIPDIVSNHLHIITAKKCII</sequence>
<dbReference type="PROSITE" id="PS50181">
    <property type="entry name" value="FBOX"/>
    <property type="match status" value="1"/>
</dbReference>
<dbReference type="InterPro" id="IPR036047">
    <property type="entry name" value="F-box-like_dom_sf"/>
</dbReference>
<dbReference type="SUPFAM" id="SSF117281">
    <property type="entry name" value="Kelch motif"/>
    <property type="match status" value="1"/>
</dbReference>
<organism evidence="3">
    <name type="scientific">Oppiella nova</name>
    <dbReference type="NCBI Taxonomy" id="334625"/>
    <lineage>
        <taxon>Eukaryota</taxon>
        <taxon>Metazoa</taxon>
        <taxon>Ecdysozoa</taxon>
        <taxon>Arthropoda</taxon>
        <taxon>Chelicerata</taxon>
        <taxon>Arachnida</taxon>
        <taxon>Acari</taxon>
        <taxon>Acariformes</taxon>
        <taxon>Sarcoptiformes</taxon>
        <taxon>Oribatida</taxon>
        <taxon>Brachypylina</taxon>
        <taxon>Oppioidea</taxon>
        <taxon>Oppiidae</taxon>
        <taxon>Oppiella</taxon>
    </lineage>
</organism>
<dbReference type="Pfam" id="PF13415">
    <property type="entry name" value="Beta-prop_FBX42"/>
    <property type="match status" value="1"/>
</dbReference>
<dbReference type="InterPro" id="IPR001810">
    <property type="entry name" value="F-box_dom"/>
</dbReference>
<dbReference type="InterPro" id="IPR052821">
    <property type="entry name" value="F-box_only_SRC"/>
</dbReference>
<keyword evidence="4" id="KW-1185">Reference proteome</keyword>
<dbReference type="AlphaFoldDB" id="A0A7R9LI93"/>
<dbReference type="Gene3D" id="2.120.10.80">
    <property type="entry name" value="Kelch-type beta propeller"/>
    <property type="match status" value="1"/>
</dbReference>
<feature type="region of interest" description="Disordered" evidence="1">
    <location>
        <begin position="375"/>
        <end position="406"/>
    </location>
</feature>
<dbReference type="PANTHER" id="PTHR46432:SF1">
    <property type="entry name" value="F-BOX ONLY PROTEIN 42"/>
    <property type="match status" value="1"/>
</dbReference>
<proteinExistence type="predicted"/>
<dbReference type="Pfam" id="PF12937">
    <property type="entry name" value="F-box-like"/>
    <property type="match status" value="1"/>
</dbReference>
<feature type="compositionally biased region" description="Polar residues" evidence="1">
    <location>
        <begin position="375"/>
        <end position="397"/>
    </location>
</feature>
<dbReference type="GO" id="GO:0019005">
    <property type="term" value="C:SCF ubiquitin ligase complex"/>
    <property type="evidence" value="ECO:0007669"/>
    <property type="project" value="TreeGrafter"/>
</dbReference>
<protein>
    <recommendedName>
        <fullName evidence="2">F-box domain-containing protein</fullName>
    </recommendedName>
</protein>
<reference evidence="3" key="1">
    <citation type="submission" date="2020-11" db="EMBL/GenBank/DDBJ databases">
        <authorList>
            <person name="Tran Van P."/>
        </authorList>
    </citation>
    <scope>NUCLEOTIDE SEQUENCE</scope>
</reference>
<feature type="domain" description="F-box" evidence="2">
    <location>
        <begin position="16"/>
        <end position="65"/>
    </location>
</feature>
<dbReference type="EMBL" id="CAJPVJ010000998">
    <property type="protein sequence ID" value="CAG2163842.1"/>
    <property type="molecule type" value="Genomic_DNA"/>
</dbReference>
<dbReference type="Proteomes" id="UP000728032">
    <property type="component" value="Unassembled WGS sequence"/>
</dbReference>
<dbReference type="EMBL" id="OC915823">
    <property type="protein sequence ID" value="CAD7642084.1"/>
    <property type="molecule type" value="Genomic_DNA"/>
</dbReference>
<dbReference type="OrthoDB" id="9973021at2759"/>
<gene>
    <name evidence="3" type="ORF">ONB1V03_LOCUS3406</name>
</gene>
<dbReference type="Gene3D" id="1.20.1280.50">
    <property type="match status" value="1"/>
</dbReference>
<evidence type="ECO:0000313" key="3">
    <source>
        <dbReference type="EMBL" id="CAD7642084.1"/>
    </source>
</evidence>
<accession>A0A7R9LI93</accession>
<dbReference type="GO" id="GO:1990756">
    <property type="term" value="F:ubiquitin-like ligase-substrate adaptor activity"/>
    <property type="evidence" value="ECO:0007669"/>
    <property type="project" value="TreeGrafter"/>
</dbReference>